<evidence type="ECO:0000256" key="5">
    <source>
        <dbReference type="ARBA" id="ARBA00022833"/>
    </source>
</evidence>
<dbReference type="CDD" id="cd07729">
    <property type="entry name" value="AHL_lactonase_MBL-fold"/>
    <property type="match status" value="1"/>
</dbReference>
<feature type="domain" description="Metallo-beta-lactamase" evidence="6">
    <location>
        <begin position="38"/>
        <end position="250"/>
    </location>
</feature>
<dbReference type="InterPro" id="IPR036866">
    <property type="entry name" value="RibonucZ/Hydroxyglut_hydro"/>
</dbReference>
<reference evidence="7 8" key="1">
    <citation type="journal article" date="2018" name="BMC Genomics">
        <title>Genomic evidence for intraspecific hybridization in a clonal and extremely halotolerant yeast.</title>
        <authorList>
            <person name="Gostincar C."/>
            <person name="Stajich J.E."/>
            <person name="Zupancic J."/>
            <person name="Zalar P."/>
            <person name="Gunde-Cimerman N."/>
        </authorList>
    </citation>
    <scope>NUCLEOTIDE SEQUENCE [LARGE SCALE GENOMIC DNA]</scope>
    <source>
        <strain evidence="7 8">EXF-10513</strain>
    </source>
</reference>
<dbReference type="AlphaFoldDB" id="A0A3M7GMW9"/>
<dbReference type="InterPro" id="IPR001279">
    <property type="entry name" value="Metallo-B-lactamas"/>
</dbReference>
<evidence type="ECO:0000313" key="8">
    <source>
        <dbReference type="Proteomes" id="UP000269539"/>
    </source>
</evidence>
<evidence type="ECO:0000256" key="4">
    <source>
        <dbReference type="ARBA" id="ARBA00022801"/>
    </source>
</evidence>
<evidence type="ECO:0000256" key="1">
    <source>
        <dbReference type="ARBA" id="ARBA00001947"/>
    </source>
</evidence>
<dbReference type="VEuPathDB" id="FungiDB:BTJ68_08172"/>
<proteinExistence type="inferred from homology"/>
<comment type="caution">
    <text evidence="7">The sequence shown here is derived from an EMBL/GenBank/DDBJ whole genome shotgun (WGS) entry which is preliminary data.</text>
</comment>
<comment type="similarity">
    <text evidence="2">Belongs to the metallo-beta-lactamase superfamily.</text>
</comment>
<organism evidence="7 8">
    <name type="scientific">Hortaea werneckii</name>
    <name type="common">Black yeast</name>
    <name type="synonym">Cladosporium werneckii</name>
    <dbReference type="NCBI Taxonomy" id="91943"/>
    <lineage>
        <taxon>Eukaryota</taxon>
        <taxon>Fungi</taxon>
        <taxon>Dikarya</taxon>
        <taxon>Ascomycota</taxon>
        <taxon>Pezizomycotina</taxon>
        <taxon>Dothideomycetes</taxon>
        <taxon>Dothideomycetidae</taxon>
        <taxon>Mycosphaerellales</taxon>
        <taxon>Teratosphaeriaceae</taxon>
        <taxon>Hortaea</taxon>
    </lineage>
</organism>
<protein>
    <recommendedName>
        <fullName evidence="6">Metallo-beta-lactamase domain-containing protein</fullName>
    </recommendedName>
</protein>
<comment type="cofactor">
    <cofactor evidence="1">
        <name>Zn(2+)</name>
        <dbReference type="ChEBI" id="CHEBI:29105"/>
    </cofactor>
</comment>
<name>A0A3M7GMW9_HORWE</name>
<accession>A0A3M7GMW9</accession>
<dbReference type="PANTHER" id="PTHR42978:SF2">
    <property type="entry name" value="102 KBASES UNSTABLE REGION: FROM 1 TO 119443"/>
    <property type="match status" value="1"/>
</dbReference>
<dbReference type="Gene3D" id="3.60.15.10">
    <property type="entry name" value="Ribonuclease Z/Hydroxyacylglutathione hydrolase-like"/>
    <property type="match status" value="1"/>
</dbReference>
<dbReference type="InterPro" id="IPR051013">
    <property type="entry name" value="MBL_superfamily_lactonases"/>
</dbReference>
<dbReference type="PANTHER" id="PTHR42978">
    <property type="entry name" value="QUORUM-QUENCHING LACTONASE YTNP-RELATED-RELATED"/>
    <property type="match status" value="1"/>
</dbReference>
<dbReference type="SUPFAM" id="SSF56281">
    <property type="entry name" value="Metallo-hydrolase/oxidoreductase"/>
    <property type="match status" value="1"/>
</dbReference>
<evidence type="ECO:0000256" key="2">
    <source>
        <dbReference type="ARBA" id="ARBA00007749"/>
    </source>
</evidence>
<dbReference type="GO" id="GO:0046872">
    <property type="term" value="F:metal ion binding"/>
    <property type="evidence" value="ECO:0007669"/>
    <property type="project" value="UniProtKB-KW"/>
</dbReference>
<evidence type="ECO:0000256" key="3">
    <source>
        <dbReference type="ARBA" id="ARBA00022723"/>
    </source>
</evidence>
<sequence length="266" mass="29968">MHILNLGTLQVDEGWLLQGAGTGSKSSPNPPNQHRDLVLAAGLIDNPDLGLILFETGCAEDVDISWGAPFTDLFPRTVYTEDMKLPNAIKAAGYDIKDVKVVVMGHLHLDHAGGLEHFIGTEVPIYVHEEEFKYACWAVGTGADSGVYLGDYMNLTQLKWKTFTGARFDLCQGITLHHAPGHTPGLCIMQVNLEKEGTFIWTTDQYHVAENHHMSHPQGWLQRDQPAWIRSHHMVLQLERLFGARLIFGHDKETVDRLMREKEFYE</sequence>
<gene>
    <name evidence="7" type="ORF">D0864_03208</name>
</gene>
<dbReference type="Proteomes" id="UP000269539">
    <property type="component" value="Unassembled WGS sequence"/>
</dbReference>
<dbReference type="SMART" id="SM00849">
    <property type="entry name" value="Lactamase_B"/>
    <property type="match status" value="1"/>
</dbReference>
<evidence type="ECO:0000313" key="7">
    <source>
        <dbReference type="EMBL" id="RMZ02373.1"/>
    </source>
</evidence>
<evidence type="ECO:0000259" key="6">
    <source>
        <dbReference type="SMART" id="SM00849"/>
    </source>
</evidence>
<dbReference type="Pfam" id="PF00753">
    <property type="entry name" value="Lactamase_B"/>
    <property type="match status" value="1"/>
</dbReference>
<dbReference type="EMBL" id="QWIO01000243">
    <property type="protein sequence ID" value="RMZ02373.1"/>
    <property type="molecule type" value="Genomic_DNA"/>
</dbReference>
<dbReference type="GO" id="GO:0016787">
    <property type="term" value="F:hydrolase activity"/>
    <property type="evidence" value="ECO:0007669"/>
    <property type="project" value="UniProtKB-KW"/>
</dbReference>
<keyword evidence="4" id="KW-0378">Hydrolase</keyword>
<keyword evidence="3" id="KW-0479">Metal-binding</keyword>
<keyword evidence="5" id="KW-0862">Zinc</keyword>